<accession>A0A9R0ITE2</accession>
<dbReference type="SUPFAM" id="SSF52087">
    <property type="entry name" value="CRAL/TRIO domain"/>
    <property type="match status" value="1"/>
</dbReference>
<proteinExistence type="predicted"/>
<dbReference type="PANTHER" id="PTHR45932:SF3">
    <property type="entry name" value="PATELLIN-4-LIKE"/>
    <property type="match status" value="1"/>
</dbReference>
<reference evidence="3" key="1">
    <citation type="journal article" date="2021" name="Nat. Commun.">
        <title>Genomic analyses provide insights into spinach domestication and the genetic basis of agronomic traits.</title>
        <authorList>
            <person name="Cai X."/>
            <person name="Sun X."/>
            <person name="Xu C."/>
            <person name="Sun H."/>
            <person name="Wang X."/>
            <person name="Ge C."/>
            <person name="Zhang Z."/>
            <person name="Wang Q."/>
            <person name="Fei Z."/>
            <person name="Jiao C."/>
            <person name="Wang Q."/>
        </authorList>
    </citation>
    <scope>NUCLEOTIDE SEQUENCE [LARGE SCALE GENOMIC DNA]</scope>
    <source>
        <strain evidence="3">cv. Varoflay</strain>
    </source>
</reference>
<evidence type="ECO:0000313" key="4">
    <source>
        <dbReference type="RefSeq" id="XP_021854986.2"/>
    </source>
</evidence>
<dbReference type="CDD" id="cd00170">
    <property type="entry name" value="SEC14"/>
    <property type="match status" value="1"/>
</dbReference>
<name>A0A9R0ITE2_SPIOL</name>
<dbReference type="InterPro" id="IPR036865">
    <property type="entry name" value="CRAL-TRIO_dom_sf"/>
</dbReference>
<dbReference type="Pfam" id="PF25099">
    <property type="entry name" value="GOLD_PATL1_C"/>
    <property type="match status" value="1"/>
</dbReference>
<protein>
    <submittedName>
        <fullName evidence="4">Patellin-4-like</fullName>
    </submittedName>
</protein>
<dbReference type="GO" id="GO:0008289">
    <property type="term" value="F:lipid binding"/>
    <property type="evidence" value="ECO:0007669"/>
    <property type="project" value="InterPro"/>
</dbReference>
<dbReference type="InterPro" id="IPR001251">
    <property type="entry name" value="CRAL-TRIO_dom"/>
</dbReference>
<evidence type="ECO:0000256" key="1">
    <source>
        <dbReference type="SAM" id="MobiDB-lite"/>
    </source>
</evidence>
<dbReference type="InterPro" id="IPR036273">
    <property type="entry name" value="CRAL/TRIO_N_dom_sf"/>
</dbReference>
<dbReference type="AlphaFoldDB" id="A0A9R0ITE2"/>
<dbReference type="Proteomes" id="UP000813463">
    <property type="component" value="Chromosome 5"/>
</dbReference>
<keyword evidence="3" id="KW-1185">Reference proteome</keyword>
<dbReference type="RefSeq" id="XP_021854986.2">
    <property type="nucleotide sequence ID" value="XM_021999294.2"/>
</dbReference>
<evidence type="ECO:0000313" key="3">
    <source>
        <dbReference type="Proteomes" id="UP000813463"/>
    </source>
</evidence>
<dbReference type="SUPFAM" id="SSF46938">
    <property type="entry name" value="CRAL/TRIO N-terminal domain"/>
    <property type="match status" value="1"/>
</dbReference>
<dbReference type="KEGG" id="soe:110794333"/>
<sequence length="491" mass="56693">MFTISSHDLRDSEFRSEKSPVTGIVAGETTQPSKVGGWFCDDESIAEASDNEGSCLSEQESDFADINSEGNEGSRSTNYDYNNANHTKERSPSRRKKLFKRRWRRVKAKKSLIEFKSRLEDALNGNFLLNEERNGVAQNFRDITLWGVPLLPSKGHEGTEIVLLKFLRAQNYRVNEALENLKQTLIWRVEQGIDDIINENFGDAKELNKMVFLDSVDNEGHPLCFNTYEAFRDKELYAKTFGTEQSRREFLRWRVQFMEKSIKYLSFKPGGVDSFLFISDMRNAPGPGNRIKELGPVSKDVVSLFQRYYPELIYKHIILNAPFWYYLYHGVVTQYCSPGTKENFVFARPHKVTETLLKYIPPQNIPLQYGGLRRDNDDEFTSEDIVREFSIRGGAVSIFRLPISEVNVTLVWEVIVVGWDVSYKDEFIPDDEGSYRILIHSEEKIGNCVRNSFYVNEPGKIMISIKNATYVKRKVFIRVKSKATLPVYLCK</sequence>
<evidence type="ECO:0000259" key="2">
    <source>
        <dbReference type="PROSITE" id="PS50191"/>
    </source>
</evidence>
<feature type="compositionally biased region" description="Polar residues" evidence="1">
    <location>
        <begin position="68"/>
        <end position="85"/>
    </location>
</feature>
<dbReference type="InterPro" id="IPR056794">
    <property type="entry name" value="PATL1-6_C_GOLD"/>
</dbReference>
<dbReference type="SMART" id="SM00516">
    <property type="entry name" value="SEC14"/>
    <property type="match status" value="1"/>
</dbReference>
<dbReference type="GeneID" id="110794333"/>
<feature type="domain" description="CRAL-TRIO" evidence="2">
    <location>
        <begin position="200"/>
        <end position="377"/>
    </location>
</feature>
<gene>
    <name evidence="4" type="primary">LOC110794333</name>
</gene>
<feature type="compositionally biased region" description="Basic and acidic residues" evidence="1">
    <location>
        <begin position="7"/>
        <end position="18"/>
    </location>
</feature>
<feature type="region of interest" description="Disordered" evidence="1">
    <location>
        <begin position="1"/>
        <end position="29"/>
    </location>
</feature>
<dbReference type="Pfam" id="PF00650">
    <property type="entry name" value="CRAL_TRIO"/>
    <property type="match status" value="1"/>
</dbReference>
<reference evidence="4" key="2">
    <citation type="submission" date="2025-08" db="UniProtKB">
        <authorList>
            <consortium name="RefSeq"/>
        </authorList>
    </citation>
    <scope>IDENTIFICATION</scope>
    <source>
        <tissue evidence="4">Leaf</tissue>
    </source>
</reference>
<dbReference type="PANTHER" id="PTHR45932">
    <property type="entry name" value="PATELLIN-1"/>
    <property type="match status" value="1"/>
</dbReference>
<dbReference type="InterPro" id="IPR044834">
    <property type="entry name" value="PATL"/>
</dbReference>
<dbReference type="Gene3D" id="3.40.525.10">
    <property type="entry name" value="CRAL-TRIO lipid binding domain"/>
    <property type="match status" value="1"/>
</dbReference>
<dbReference type="PROSITE" id="PS50191">
    <property type="entry name" value="CRAL_TRIO"/>
    <property type="match status" value="1"/>
</dbReference>
<organism evidence="3 4">
    <name type="scientific">Spinacia oleracea</name>
    <name type="common">Spinach</name>
    <dbReference type="NCBI Taxonomy" id="3562"/>
    <lineage>
        <taxon>Eukaryota</taxon>
        <taxon>Viridiplantae</taxon>
        <taxon>Streptophyta</taxon>
        <taxon>Embryophyta</taxon>
        <taxon>Tracheophyta</taxon>
        <taxon>Spermatophyta</taxon>
        <taxon>Magnoliopsida</taxon>
        <taxon>eudicotyledons</taxon>
        <taxon>Gunneridae</taxon>
        <taxon>Pentapetalae</taxon>
        <taxon>Caryophyllales</taxon>
        <taxon>Chenopodiaceae</taxon>
        <taxon>Chenopodioideae</taxon>
        <taxon>Anserineae</taxon>
        <taxon>Spinacia</taxon>
    </lineage>
</organism>
<feature type="region of interest" description="Disordered" evidence="1">
    <location>
        <begin position="65"/>
        <end position="93"/>
    </location>
</feature>